<dbReference type="PROSITE" id="PS01117">
    <property type="entry name" value="HTH_MARR_1"/>
    <property type="match status" value="1"/>
</dbReference>
<dbReference type="GO" id="GO:0006950">
    <property type="term" value="P:response to stress"/>
    <property type="evidence" value="ECO:0007669"/>
    <property type="project" value="TreeGrafter"/>
</dbReference>
<dbReference type="InterPro" id="IPR023187">
    <property type="entry name" value="Tscrpt_reg_MarR-type_CS"/>
</dbReference>
<dbReference type="SUPFAM" id="SSF46785">
    <property type="entry name" value="Winged helix' DNA-binding domain"/>
    <property type="match status" value="1"/>
</dbReference>
<dbReference type="PROSITE" id="PS50995">
    <property type="entry name" value="HTH_MARR_2"/>
    <property type="match status" value="1"/>
</dbReference>
<reference evidence="5" key="1">
    <citation type="journal article" date="2019" name="PLoS Negl. Trop. Dis.">
        <title>Revisiting the worldwide diversity of Leptospira species in the environment.</title>
        <authorList>
            <person name="Vincent A.T."/>
            <person name="Schiettekatte O."/>
            <person name="Bourhy P."/>
            <person name="Veyrier F.J."/>
            <person name="Picardeau M."/>
        </authorList>
    </citation>
    <scope>NUCLEOTIDE SEQUENCE [LARGE SCALE GENOMIC DNA]</scope>
    <source>
        <strain evidence="5">201400974</strain>
    </source>
</reference>
<dbReference type="InterPro" id="IPR039422">
    <property type="entry name" value="MarR/SlyA-like"/>
</dbReference>
<comment type="caution">
    <text evidence="5">The sequence shown here is derived from an EMBL/GenBank/DDBJ whole genome shotgun (WGS) entry which is preliminary data.</text>
</comment>
<dbReference type="InterPro" id="IPR036390">
    <property type="entry name" value="WH_DNA-bd_sf"/>
</dbReference>
<proteinExistence type="predicted"/>
<evidence type="ECO:0000256" key="3">
    <source>
        <dbReference type="ARBA" id="ARBA00023163"/>
    </source>
</evidence>
<dbReference type="InterPro" id="IPR000835">
    <property type="entry name" value="HTH_MarR-typ"/>
</dbReference>
<evidence type="ECO:0000256" key="1">
    <source>
        <dbReference type="ARBA" id="ARBA00023015"/>
    </source>
</evidence>
<organism evidence="5 6">
    <name type="scientific">Leptospira ilyithenensis</name>
    <dbReference type="NCBI Taxonomy" id="2484901"/>
    <lineage>
        <taxon>Bacteria</taxon>
        <taxon>Pseudomonadati</taxon>
        <taxon>Spirochaetota</taxon>
        <taxon>Spirochaetia</taxon>
        <taxon>Leptospirales</taxon>
        <taxon>Leptospiraceae</taxon>
        <taxon>Leptospira</taxon>
    </lineage>
</organism>
<dbReference type="PANTHER" id="PTHR33164">
    <property type="entry name" value="TRANSCRIPTIONAL REGULATOR, MARR FAMILY"/>
    <property type="match status" value="1"/>
</dbReference>
<evidence type="ECO:0000256" key="2">
    <source>
        <dbReference type="ARBA" id="ARBA00023125"/>
    </source>
</evidence>
<dbReference type="GO" id="GO:0003700">
    <property type="term" value="F:DNA-binding transcription factor activity"/>
    <property type="evidence" value="ECO:0007669"/>
    <property type="project" value="InterPro"/>
</dbReference>
<keyword evidence="3" id="KW-0804">Transcription</keyword>
<name>A0A4R9LM14_9LEPT</name>
<dbReference type="SMART" id="SM00347">
    <property type="entry name" value="HTH_MARR"/>
    <property type="match status" value="1"/>
</dbReference>
<keyword evidence="6" id="KW-1185">Reference proteome</keyword>
<accession>A0A4R9LM14</accession>
<dbReference type="GO" id="GO:0003677">
    <property type="term" value="F:DNA binding"/>
    <property type="evidence" value="ECO:0007669"/>
    <property type="project" value="UniProtKB-KW"/>
</dbReference>
<evidence type="ECO:0000313" key="6">
    <source>
        <dbReference type="Proteomes" id="UP000298264"/>
    </source>
</evidence>
<dbReference type="EMBL" id="RQHV01000059">
    <property type="protein sequence ID" value="TGN08727.1"/>
    <property type="molecule type" value="Genomic_DNA"/>
</dbReference>
<evidence type="ECO:0000313" key="5">
    <source>
        <dbReference type="EMBL" id="TGN08727.1"/>
    </source>
</evidence>
<dbReference type="PRINTS" id="PR00598">
    <property type="entry name" value="HTHMARR"/>
</dbReference>
<dbReference type="Gene3D" id="1.10.10.10">
    <property type="entry name" value="Winged helix-like DNA-binding domain superfamily/Winged helix DNA-binding domain"/>
    <property type="match status" value="1"/>
</dbReference>
<protein>
    <submittedName>
        <fullName evidence="5">MarR family transcriptional regulator</fullName>
    </submittedName>
</protein>
<evidence type="ECO:0000259" key="4">
    <source>
        <dbReference type="PROSITE" id="PS50995"/>
    </source>
</evidence>
<dbReference type="InterPro" id="IPR036388">
    <property type="entry name" value="WH-like_DNA-bd_sf"/>
</dbReference>
<dbReference type="Proteomes" id="UP000298264">
    <property type="component" value="Unassembled WGS sequence"/>
</dbReference>
<dbReference type="AlphaFoldDB" id="A0A4R9LM14"/>
<feature type="domain" description="HTH marR-type" evidence="4">
    <location>
        <begin position="1"/>
        <end position="127"/>
    </location>
</feature>
<keyword evidence="1" id="KW-0805">Transcription regulation</keyword>
<dbReference type="Pfam" id="PF12802">
    <property type="entry name" value="MarR_2"/>
    <property type="match status" value="1"/>
</dbReference>
<sequence>MRIVSNNVSQSFAKKLESKDVTVAEWVILREMFEHQEPIAPSYIADLTGLTRGAISKLVDRLLGKGLLTRKESSNDRRYQEIELTKEAKLLLPKLASIADENDEQFFSVLSLSERKTLTELLRKTAEFNQLTKLPIE</sequence>
<dbReference type="PANTHER" id="PTHR33164:SF43">
    <property type="entry name" value="HTH-TYPE TRANSCRIPTIONAL REPRESSOR YETL"/>
    <property type="match status" value="1"/>
</dbReference>
<keyword evidence="2" id="KW-0238">DNA-binding</keyword>
<dbReference type="OrthoDB" id="9815567at2"/>
<gene>
    <name evidence="5" type="ORF">EHS11_13270</name>
</gene>